<keyword evidence="5 7" id="KW-0472">Membrane</keyword>
<proteinExistence type="predicted"/>
<evidence type="ECO:0000256" key="7">
    <source>
        <dbReference type="SAM" id="Phobius"/>
    </source>
</evidence>
<accession>A0A3B0T4M7</accession>
<feature type="coiled-coil region" evidence="6">
    <location>
        <begin position="175"/>
        <end position="273"/>
    </location>
</feature>
<evidence type="ECO:0000313" key="9">
    <source>
        <dbReference type="EMBL" id="VAW01896.1"/>
    </source>
</evidence>
<protein>
    <recommendedName>
        <fullName evidence="8">Polysaccharide chain length determinant N-terminal domain-containing protein</fullName>
    </recommendedName>
</protein>
<dbReference type="Pfam" id="PF02706">
    <property type="entry name" value="Wzz"/>
    <property type="match status" value="1"/>
</dbReference>
<dbReference type="InterPro" id="IPR050445">
    <property type="entry name" value="Bact_polysacc_biosynth/exp"/>
</dbReference>
<keyword evidence="3 7" id="KW-0812">Transmembrane</keyword>
<reference evidence="9" key="1">
    <citation type="submission" date="2018-06" db="EMBL/GenBank/DDBJ databases">
        <authorList>
            <person name="Zhirakovskaya E."/>
        </authorList>
    </citation>
    <scope>NUCLEOTIDE SEQUENCE</scope>
</reference>
<evidence type="ECO:0000256" key="1">
    <source>
        <dbReference type="ARBA" id="ARBA00004651"/>
    </source>
</evidence>
<evidence type="ECO:0000256" key="2">
    <source>
        <dbReference type="ARBA" id="ARBA00022475"/>
    </source>
</evidence>
<dbReference type="GO" id="GO:0004713">
    <property type="term" value="F:protein tyrosine kinase activity"/>
    <property type="evidence" value="ECO:0007669"/>
    <property type="project" value="TreeGrafter"/>
</dbReference>
<sequence length="539" mass="60740">MGDEFSLEDVLVILQRRLWYFLIPVLVIAPLGILTVMLLPPKYTARGTILVESQQIPTEFVRSTVNAYAQERIQTIRQRVMTRNRLLQVADKYTVFPRATRLSESERVDLMRDGLKVSLITIDRGRRSAKDGTIAFTVSYTDRDPAKAYLVANEFMTLFLSEDVRSRTAGASNTTEFFEREAAKLRAEVSAIESRISNFKVENADALPEHLNMHLDMLERATRELSGAQRSIESLEEEKRFLETQLVSNVRPENGLSQDLMRLESELARLRGTYLDTYPEIKAKRDEIAAIKRQMAPSAEIQRLRTVLRDAEAELFSSERTDTPNPEDIAAAETAVESARDALSQKISRDTRNGATDISGVQMEGRLAIIENRIRMLDRSADGLRTQIKNYEERIGKTPTVERDLAGLTRDYENTFQEYQEVRSKQQAAQLAENLEENRQAEKFSILEPALRPDRPTSPDRIKLSILAIFASLAAGGGIGLAAEILFSTIRGRNHVAGLMDEHPIAVIPYIPGDKDKRPPLLSLFRLRKSGVHSAPEAA</sequence>
<keyword evidence="2" id="KW-1003">Cell membrane</keyword>
<keyword evidence="6" id="KW-0175">Coiled coil</keyword>
<feature type="transmembrane region" description="Helical" evidence="7">
    <location>
        <begin position="464"/>
        <end position="487"/>
    </location>
</feature>
<comment type="subcellular location">
    <subcellularLocation>
        <location evidence="1">Cell membrane</location>
        <topology evidence="1">Multi-pass membrane protein</topology>
    </subcellularLocation>
</comment>
<evidence type="ECO:0000259" key="8">
    <source>
        <dbReference type="Pfam" id="PF02706"/>
    </source>
</evidence>
<dbReference type="EMBL" id="UOEH01000348">
    <property type="protein sequence ID" value="VAW01896.1"/>
    <property type="molecule type" value="Genomic_DNA"/>
</dbReference>
<name>A0A3B0T4M7_9ZZZZ</name>
<dbReference type="AlphaFoldDB" id="A0A3B0T4M7"/>
<feature type="domain" description="Polysaccharide chain length determinant N-terminal" evidence="8">
    <location>
        <begin position="3"/>
        <end position="86"/>
    </location>
</feature>
<keyword evidence="4 7" id="KW-1133">Transmembrane helix</keyword>
<organism evidence="9">
    <name type="scientific">hydrothermal vent metagenome</name>
    <dbReference type="NCBI Taxonomy" id="652676"/>
    <lineage>
        <taxon>unclassified sequences</taxon>
        <taxon>metagenomes</taxon>
        <taxon>ecological metagenomes</taxon>
    </lineage>
</organism>
<evidence type="ECO:0000256" key="3">
    <source>
        <dbReference type="ARBA" id="ARBA00022692"/>
    </source>
</evidence>
<evidence type="ECO:0000256" key="5">
    <source>
        <dbReference type="ARBA" id="ARBA00023136"/>
    </source>
</evidence>
<dbReference type="InterPro" id="IPR003856">
    <property type="entry name" value="LPS_length_determ_N"/>
</dbReference>
<dbReference type="GO" id="GO:0005886">
    <property type="term" value="C:plasma membrane"/>
    <property type="evidence" value="ECO:0007669"/>
    <property type="project" value="UniProtKB-SubCell"/>
</dbReference>
<gene>
    <name evidence="9" type="ORF">MNBD_ALPHA05-1744</name>
</gene>
<evidence type="ECO:0000256" key="4">
    <source>
        <dbReference type="ARBA" id="ARBA00022989"/>
    </source>
</evidence>
<dbReference type="PANTHER" id="PTHR32309">
    <property type="entry name" value="TYROSINE-PROTEIN KINASE"/>
    <property type="match status" value="1"/>
</dbReference>
<evidence type="ECO:0000256" key="6">
    <source>
        <dbReference type="SAM" id="Coils"/>
    </source>
</evidence>
<dbReference type="PANTHER" id="PTHR32309:SF13">
    <property type="entry name" value="FERRIC ENTEROBACTIN TRANSPORT PROTEIN FEPE"/>
    <property type="match status" value="1"/>
</dbReference>
<feature type="transmembrane region" description="Helical" evidence="7">
    <location>
        <begin position="18"/>
        <end position="39"/>
    </location>
</feature>